<reference evidence="2 3" key="1">
    <citation type="submission" date="2020-06" db="EMBL/GenBank/DDBJ databases">
        <authorList>
            <person name="Li R."/>
            <person name="Bekaert M."/>
        </authorList>
    </citation>
    <scope>NUCLEOTIDE SEQUENCE [LARGE SCALE GENOMIC DNA]</scope>
    <source>
        <strain evidence="3">wild</strain>
    </source>
</reference>
<evidence type="ECO:0000256" key="1">
    <source>
        <dbReference type="SAM" id="Phobius"/>
    </source>
</evidence>
<keyword evidence="1" id="KW-0812">Transmembrane</keyword>
<sequence length="231" mass="26066">MFLEGTETTKEPNIIDHHNMTSTFINITQTTGENTTTSLLYVDEKSGQPTKETEQGMQHDEVSNRAELTIIGIVLGVVLALILLLIWTLLFKSYRKSKQRKGTASTEEIEMNIESENQNQYDYSEVNAQSMGSNANQTTDNGVPNRQNQIENDYDVSAHVPARAESEPLTYDVHVSDNTYNVTETSGNEPKDDVNNTYDHFFGEQTEDQYDIADNKVMALTRCKTSEGLYF</sequence>
<accession>A0A6J8D3V2</accession>
<gene>
    <name evidence="2" type="ORF">MCOR_37282</name>
</gene>
<keyword evidence="1" id="KW-0472">Membrane</keyword>
<protein>
    <submittedName>
        <fullName evidence="2">Uncharacterized protein</fullName>
    </submittedName>
</protein>
<keyword evidence="3" id="KW-1185">Reference proteome</keyword>
<keyword evidence="1" id="KW-1133">Transmembrane helix</keyword>
<evidence type="ECO:0000313" key="2">
    <source>
        <dbReference type="EMBL" id="CAC5403383.1"/>
    </source>
</evidence>
<organism evidence="2 3">
    <name type="scientific">Mytilus coruscus</name>
    <name type="common">Sea mussel</name>
    <dbReference type="NCBI Taxonomy" id="42192"/>
    <lineage>
        <taxon>Eukaryota</taxon>
        <taxon>Metazoa</taxon>
        <taxon>Spiralia</taxon>
        <taxon>Lophotrochozoa</taxon>
        <taxon>Mollusca</taxon>
        <taxon>Bivalvia</taxon>
        <taxon>Autobranchia</taxon>
        <taxon>Pteriomorphia</taxon>
        <taxon>Mytilida</taxon>
        <taxon>Mytiloidea</taxon>
        <taxon>Mytilidae</taxon>
        <taxon>Mytilinae</taxon>
        <taxon>Mytilus</taxon>
    </lineage>
</organism>
<dbReference type="OrthoDB" id="10416247at2759"/>
<dbReference type="AlphaFoldDB" id="A0A6J8D3V2"/>
<name>A0A6J8D3V2_MYTCO</name>
<proteinExistence type="predicted"/>
<evidence type="ECO:0000313" key="3">
    <source>
        <dbReference type="Proteomes" id="UP000507470"/>
    </source>
</evidence>
<dbReference type="Proteomes" id="UP000507470">
    <property type="component" value="Unassembled WGS sequence"/>
</dbReference>
<feature type="transmembrane region" description="Helical" evidence="1">
    <location>
        <begin position="68"/>
        <end position="91"/>
    </location>
</feature>
<dbReference type="EMBL" id="CACVKT020006749">
    <property type="protein sequence ID" value="CAC5403383.1"/>
    <property type="molecule type" value="Genomic_DNA"/>
</dbReference>